<dbReference type="AlphaFoldDB" id="A0A6J4NYI0"/>
<protein>
    <submittedName>
        <fullName evidence="2">Uncharacterized protein Rv0487/MT0505 clustered with mycothiol biosynthesis protein</fullName>
    </submittedName>
</protein>
<gene>
    <name evidence="2" type="ORF">AVDCRST_MAG60-2106</name>
</gene>
<reference evidence="2" key="1">
    <citation type="submission" date="2020-02" db="EMBL/GenBank/DDBJ databases">
        <authorList>
            <person name="Meier V. D."/>
        </authorList>
    </citation>
    <scope>NUCLEOTIDE SEQUENCE</scope>
    <source>
        <strain evidence="2">AVDCRST_MAG60</strain>
    </source>
</reference>
<organism evidence="2">
    <name type="scientific">uncultured Nocardioides sp</name>
    <dbReference type="NCBI Taxonomy" id="198441"/>
    <lineage>
        <taxon>Bacteria</taxon>
        <taxon>Bacillati</taxon>
        <taxon>Actinomycetota</taxon>
        <taxon>Actinomycetes</taxon>
        <taxon>Propionibacteriales</taxon>
        <taxon>Nocardioidaceae</taxon>
        <taxon>Nocardioides</taxon>
        <taxon>environmental samples</taxon>
    </lineage>
</organism>
<evidence type="ECO:0000256" key="1">
    <source>
        <dbReference type="SAM" id="MobiDB-lite"/>
    </source>
</evidence>
<feature type="non-terminal residue" evidence="2">
    <location>
        <position position="133"/>
    </location>
</feature>
<feature type="compositionally biased region" description="Basic residues" evidence="1">
    <location>
        <begin position="8"/>
        <end position="20"/>
    </location>
</feature>
<feature type="region of interest" description="Disordered" evidence="1">
    <location>
        <begin position="1"/>
        <end position="80"/>
    </location>
</feature>
<feature type="region of interest" description="Disordered" evidence="1">
    <location>
        <begin position="110"/>
        <end position="133"/>
    </location>
</feature>
<accession>A0A6J4NYI0</accession>
<feature type="non-terminal residue" evidence="2">
    <location>
        <position position="1"/>
    </location>
</feature>
<name>A0A6J4NYI0_9ACTN</name>
<proteinExistence type="predicted"/>
<feature type="compositionally biased region" description="Basic residues" evidence="1">
    <location>
        <begin position="46"/>
        <end position="59"/>
    </location>
</feature>
<feature type="compositionally biased region" description="Low complexity" evidence="1">
    <location>
        <begin position="32"/>
        <end position="42"/>
    </location>
</feature>
<evidence type="ECO:0000313" key="2">
    <source>
        <dbReference type="EMBL" id="CAA9401099.1"/>
    </source>
</evidence>
<feature type="compositionally biased region" description="Basic and acidic residues" evidence="1">
    <location>
        <begin position="124"/>
        <end position="133"/>
    </location>
</feature>
<sequence length="133" mass="14829">EAPDARPARRRPARARRARLRVPQPRREPRPRLQVAARAQPADVRRRVRRRPHGRHLPRRPTSAVVGQRGGAGPGARVRAGARRRVVQHHPGARVRLVDPQGVGVAHLARGVHEEPRGVPGLARGRDRPRPVL</sequence>
<dbReference type="EMBL" id="CADCUN010000224">
    <property type="protein sequence ID" value="CAA9401099.1"/>
    <property type="molecule type" value="Genomic_DNA"/>
</dbReference>